<dbReference type="RefSeq" id="WP_390316248.1">
    <property type="nucleotide sequence ID" value="NZ_JBHSPB010000006.1"/>
</dbReference>
<dbReference type="EMBL" id="JBHSPB010000006">
    <property type="protein sequence ID" value="MFC5721039.1"/>
    <property type="molecule type" value="Genomic_DNA"/>
</dbReference>
<proteinExistence type="predicted"/>
<keyword evidence="2" id="KW-1185">Reference proteome</keyword>
<dbReference type="Proteomes" id="UP001596083">
    <property type="component" value="Unassembled WGS sequence"/>
</dbReference>
<sequence length="86" mass="9396">MPYAYDPRHLWRFLGERGRTGDASALPHVIPLLEYLRSVPLRRPRQRMTLTVATAGGDGRGAKLAATTANRILAALHRPPPSAAAQ</sequence>
<protein>
    <submittedName>
        <fullName evidence="1">Uncharacterized protein</fullName>
    </submittedName>
</protein>
<evidence type="ECO:0000313" key="2">
    <source>
        <dbReference type="Proteomes" id="UP001596083"/>
    </source>
</evidence>
<name>A0ABW0Z0M9_9ACTN</name>
<evidence type="ECO:0000313" key="1">
    <source>
        <dbReference type="EMBL" id="MFC5721039.1"/>
    </source>
</evidence>
<gene>
    <name evidence="1" type="ORF">ACFP1Z_12760</name>
</gene>
<reference evidence="2" key="1">
    <citation type="journal article" date="2019" name="Int. J. Syst. Evol. Microbiol.">
        <title>The Global Catalogue of Microorganisms (GCM) 10K type strain sequencing project: providing services to taxonomists for standard genome sequencing and annotation.</title>
        <authorList>
            <consortium name="The Broad Institute Genomics Platform"/>
            <consortium name="The Broad Institute Genome Sequencing Center for Infectious Disease"/>
            <person name="Wu L."/>
            <person name="Ma J."/>
        </authorList>
    </citation>
    <scope>NUCLEOTIDE SEQUENCE [LARGE SCALE GENOMIC DNA]</scope>
    <source>
        <strain evidence="2">CGMCC 4.7304</strain>
    </source>
</reference>
<organism evidence="1 2">
    <name type="scientific">Streptomyces gamaensis</name>
    <dbReference type="NCBI Taxonomy" id="1763542"/>
    <lineage>
        <taxon>Bacteria</taxon>
        <taxon>Bacillati</taxon>
        <taxon>Actinomycetota</taxon>
        <taxon>Actinomycetes</taxon>
        <taxon>Kitasatosporales</taxon>
        <taxon>Streptomycetaceae</taxon>
        <taxon>Streptomyces</taxon>
    </lineage>
</organism>
<accession>A0ABW0Z0M9</accession>
<comment type="caution">
    <text evidence="1">The sequence shown here is derived from an EMBL/GenBank/DDBJ whole genome shotgun (WGS) entry which is preliminary data.</text>
</comment>